<feature type="binding site" evidence="2">
    <location>
        <begin position="46"/>
        <end position="48"/>
    </location>
    <ligand>
        <name>substrate</name>
    </ligand>
</feature>
<dbReference type="InterPro" id="IPR037171">
    <property type="entry name" value="NagB/RpiA_transferase-like"/>
</dbReference>
<feature type="binding site" evidence="2">
    <location>
        <position position="81"/>
    </location>
    <ligand>
        <name>substrate</name>
    </ligand>
</feature>
<dbReference type="HAMAP" id="MF_01678">
    <property type="entry name" value="Salvage_MtnA"/>
    <property type="match status" value="1"/>
</dbReference>
<dbReference type="InterPro" id="IPR027363">
    <property type="entry name" value="M1Pi_N"/>
</dbReference>
<evidence type="ECO:0000313" key="4">
    <source>
        <dbReference type="Proteomes" id="UP000606463"/>
    </source>
</evidence>
<feature type="binding site" evidence="2">
    <location>
        <position position="179"/>
    </location>
    <ligand>
        <name>substrate</name>
    </ligand>
</feature>
<evidence type="ECO:0000313" key="3">
    <source>
        <dbReference type="EMBL" id="HIP98609.1"/>
    </source>
</evidence>
<sequence>MEVKAFVWNSGELKILNQLKLPQTEEWLSLKSYKEVAKAIKDMVVRGAPAIGCVGAYGFVLGVKYEKVDPEEVFQTLKNTRPTAVNLFWALERVKKALESGQDVEEEAKAIEREDYETNLKMGKIGNTLIPEGARILTHCNTGALATTGYGTALGVIRSAFRSGKNIFVWVDETRPYLQGSRLTAWELAKEGIPHKIITDSTAGFLMSKKMVDIIIVGADRITLRGDVANKIGTYTLAVLAKEHKIPFYVVAPASTFDPKLFSGEEIPIEERRGEEVKSCFGCKVAPTESGALHWGFDVTPAELIDAIITEKGIIQKPTPEKIKRVLGV</sequence>
<name>A0A9D0YQ51_AQUAO</name>
<proteinExistence type="inferred from homology"/>
<dbReference type="InterPro" id="IPR005251">
    <property type="entry name" value="IF-M1Pi"/>
</dbReference>
<comment type="function">
    <text evidence="2">Catalyzes the interconversion of methylthioribose-1-phosphate (MTR-1-P) into methylthioribulose-1-phosphate (MTRu-1-P).</text>
</comment>
<comment type="similarity">
    <text evidence="2">Belongs to the EIF-2B alpha/beta/delta subunits family. MtnA subfamily.</text>
</comment>
<accession>A0A9D0YQ51</accession>
<dbReference type="EMBL" id="DQVE01000047">
    <property type="protein sequence ID" value="HIP98609.1"/>
    <property type="molecule type" value="Genomic_DNA"/>
</dbReference>
<keyword evidence="1 2" id="KW-0413">Isomerase</keyword>
<dbReference type="FunFam" id="1.20.120.420:FF:000003">
    <property type="entry name" value="Methylthioribose-1-phosphate isomerase"/>
    <property type="match status" value="1"/>
</dbReference>
<dbReference type="Gene3D" id="1.20.120.420">
    <property type="entry name" value="translation initiation factor eif-2b, domain 1"/>
    <property type="match status" value="1"/>
</dbReference>
<protein>
    <recommendedName>
        <fullName evidence="2">Methylthioribose-1-phosphate isomerase</fullName>
        <shortName evidence="2">M1Pi</shortName>
        <shortName evidence="2">MTR-1-P isomerase</shortName>
        <ecNumber evidence="2">5.3.1.23</ecNumber>
    </recommendedName>
    <alternativeName>
        <fullName evidence="2">S-methyl-5-thioribose-1-phosphate isomerase</fullName>
    </alternativeName>
</protein>
<dbReference type="NCBIfam" id="TIGR00512">
    <property type="entry name" value="salvage_mtnA"/>
    <property type="match status" value="1"/>
</dbReference>
<comment type="pathway">
    <text evidence="2">Amino-acid biosynthesis; L-methionine biosynthesis via salvage pathway; L-methionine from S-methyl-5-thio-alpha-D-ribose 1-phosphate: step 1/6.</text>
</comment>
<comment type="catalytic activity">
    <reaction evidence="2">
        <text>5-(methylsulfanyl)-alpha-D-ribose 1-phosphate = 5-(methylsulfanyl)-D-ribulose 1-phosphate</text>
        <dbReference type="Rhea" id="RHEA:19989"/>
        <dbReference type="ChEBI" id="CHEBI:58533"/>
        <dbReference type="ChEBI" id="CHEBI:58548"/>
        <dbReference type="EC" id="5.3.1.23"/>
    </reaction>
</comment>
<feature type="active site" description="Proton donor" evidence="2">
    <location>
        <position position="220"/>
    </location>
</feature>
<reference evidence="3" key="1">
    <citation type="journal article" date="2020" name="ISME J.">
        <title>Gammaproteobacteria mediating utilization of methyl-, sulfur- and petroleum organic compounds in deep ocean hydrothermal plumes.</title>
        <authorList>
            <person name="Zhou Z."/>
            <person name="Liu Y."/>
            <person name="Pan J."/>
            <person name="Cron B.R."/>
            <person name="Toner B.M."/>
            <person name="Anantharaman K."/>
            <person name="Breier J.A."/>
            <person name="Dick G.J."/>
            <person name="Li M."/>
        </authorList>
    </citation>
    <scope>NUCLEOTIDE SEQUENCE</scope>
    <source>
        <strain evidence="3">SZUA-1501</strain>
    </source>
</reference>
<dbReference type="AlphaFoldDB" id="A0A9D0YQ51"/>
<evidence type="ECO:0000256" key="1">
    <source>
        <dbReference type="ARBA" id="ARBA00023235"/>
    </source>
</evidence>
<gene>
    <name evidence="2 3" type="primary">mtnA</name>
    <name evidence="3" type="ORF">EYH37_04525</name>
</gene>
<dbReference type="Gene3D" id="3.40.50.10470">
    <property type="entry name" value="Translation initiation factor eif-2b, domain 2"/>
    <property type="match status" value="1"/>
</dbReference>
<dbReference type="FunFam" id="3.40.50.10470:FF:000006">
    <property type="entry name" value="Methylthioribose-1-phosphate isomerase"/>
    <property type="match status" value="1"/>
</dbReference>
<dbReference type="GO" id="GO:0019509">
    <property type="term" value="P:L-methionine salvage from methylthioadenosine"/>
    <property type="evidence" value="ECO:0007669"/>
    <property type="project" value="UniProtKB-UniRule"/>
</dbReference>
<keyword evidence="2" id="KW-0028">Amino-acid biosynthesis</keyword>
<dbReference type="NCBIfam" id="TIGR00524">
    <property type="entry name" value="eIF-2B_rel"/>
    <property type="match status" value="1"/>
</dbReference>
<dbReference type="InterPro" id="IPR011559">
    <property type="entry name" value="Initiation_fac_2B_a/b/d"/>
</dbReference>
<keyword evidence="2" id="KW-0486">Methionine biosynthesis</keyword>
<organism evidence="3 4">
    <name type="scientific">Aquifex aeolicus</name>
    <dbReference type="NCBI Taxonomy" id="63363"/>
    <lineage>
        <taxon>Bacteria</taxon>
        <taxon>Pseudomonadati</taxon>
        <taxon>Aquificota</taxon>
        <taxon>Aquificia</taxon>
        <taxon>Aquificales</taxon>
        <taxon>Aquificaceae</taxon>
        <taxon>Aquifex</taxon>
    </lineage>
</organism>
<comment type="caution">
    <text evidence="3">The sequence shown here is derived from an EMBL/GenBank/DDBJ whole genome shotgun (WGS) entry which is preliminary data.</text>
</comment>
<dbReference type="PANTHER" id="PTHR43475">
    <property type="entry name" value="METHYLTHIORIBOSE-1-PHOSPHATE ISOMERASE"/>
    <property type="match status" value="1"/>
</dbReference>
<dbReference type="Proteomes" id="UP000606463">
    <property type="component" value="Unassembled WGS sequence"/>
</dbReference>
<dbReference type="SUPFAM" id="SSF100950">
    <property type="entry name" value="NagB/RpiA/CoA transferase-like"/>
    <property type="match status" value="1"/>
</dbReference>
<feature type="site" description="Transition state stabilizer" evidence="2">
    <location>
        <position position="140"/>
    </location>
</feature>
<dbReference type="InterPro" id="IPR042529">
    <property type="entry name" value="IF_2B-like_C"/>
</dbReference>
<dbReference type="PANTHER" id="PTHR43475:SF1">
    <property type="entry name" value="METHYLTHIORIBOSE-1-PHOSPHATE ISOMERASE"/>
    <property type="match status" value="1"/>
</dbReference>
<dbReference type="EC" id="5.3.1.23" evidence="2"/>
<dbReference type="InterPro" id="IPR000649">
    <property type="entry name" value="IF-2B-related"/>
</dbReference>
<dbReference type="GO" id="GO:0046523">
    <property type="term" value="F:S-methyl-5-thioribose-1-phosphate isomerase activity"/>
    <property type="evidence" value="ECO:0007669"/>
    <property type="project" value="UniProtKB-UniRule"/>
</dbReference>
<dbReference type="NCBIfam" id="NF004326">
    <property type="entry name" value="PRK05720.1"/>
    <property type="match status" value="1"/>
</dbReference>
<feature type="binding site" evidence="2">
    <location>
        <begin position="230"/>
        <end position="231"/>
    </location>
    <ligand>
        <name>substrate</name>
    </ligand>
</feature>
<dbReference type="Pfam" id="PF01008">
    <property type="entry name" value="IF-2B"/>
    <property type="match status" value="1"/>
</dbReference>
<evidence type="ECO:0000256" key="2">
    <source>
        <dbReference type="HAMAP-Rule" id="MF_01678"/>
    </source>
</evidence>